<evidence type="ECO:0000256" key="5">
    <source>
        <dbReference type="ARBA" id="ARBA00022989"/>
    </source>
</evidence>
<keyword evidence="3" id="KW-1003">Cell membrane</keyword>
<evidence type="ECO:0000256" key="7">
    <source>
        <dbReference type="RuleBase" id="RU003942"/>
    </source>
</evidence>
<comment type="subcellular location">
    <subcellularLocation>
        <location evidence="1 7">Cell membrane</location>
        <topology evidence="1 7">Multi-pass membrane protein</topology>
    </subcellularLocation>
</comment>
<evidence type="ECO:0000313" key="9">
    <source>
        <dbReference type="EMBL" id="MEL5988562.1"/>
    </source>
</evidence>
<proteinExistence type="inferred from homology"/>
<evidence type="ECO:0000256" key="2">
    <source>
        <dbReference type="ARBA" id="ARBA00022448"/>
    </source>
</evidence>
<dbReference type="Pfam" id="PF00893">
    <property type="entry name" value="Multi_Drug_Res"/>
    <property type="match status" value="1"/>
</dbReference>
<keyword evidence="2" id="KW-0813">Transport</keyword>
<evidence type="ECO:0000256" key="1">
    <source>
        <dbReference type="ARBA" id="ARBA00004651"/>
    </source>
</evidence>
<evidence type="ECO:0000256" key="4">
    <source>
        <dbReference type="ARBA" id="ARBA00022692"/>
    </source>
</evidence>
<keyword evidence="5 8" id="KW-1133">Transmembrane helix</keyword>
<sequence>MAWIALILAGFCEIFGVAMMNRWQLYRNWQTIVALIIGFGISLALLSYAMETIPMGTAYAVWTGIGAAGGALVGMIFFKESKDWRRIVFITLILAAAIGLKLFS</sequence>
<feature type="transmembrane region" description="Helical" evidence="8">
    <location>
        <begin position="32"/>
        <end position="50"/>
    </location>
</feature>
<keyword evidence="4 7" id="KW-0812">Transmembrane</keyword>
<organism evidence="9 10">
    <name type="scientific">Kurthia gibsonii</name>
    <dbReference type="NCBI Taxonomy" id="33946"/>
    <lineage>
        <taxon>Bacteria</taxon>
        <taxon>Bacillati</taxon>
        <taxon>Bacillota</taxon>
        <taxon>Bacilli</taxon>
        <taxon>Bacillales</taxon>
        <taxon>Caryophanaceae</taxon>
        <taxon>Kurthia</taxon>
    </lineage>
</organism>
<name>A0ABU9LLB2_9BACL</name>
<dbReference type="RefSeq" id="WP_068450411.1">
    <property type="nucleotide sequence ID" value="NZ_CP147847.1"/>
</dbReference>
<dbReference type="Gene3D" id="1.10.3730.20">
    <property type="match status" value="1"/>
</dbReference>
<comment type="similarity">
    <text evidence="7">Belongs to the drug/metabolite transporter (DMT) superfamily. Small multidrug resistance (SMR) (TC 2.A.7.1) family.</text>
</comment>
<accession>A0ABU9LLB2</accession>
<evidence type="ECO:0000256" key="3">
    <source>
        <dbReference type="ARBA" id="ARBA00022475"/>
    </source>
</evidence>
<dbReference type="EMBL" id="JBCEWA010000006">
    <property type="protein sequence ID" value="MEL5988562.1"/>
    <property type="molecule type" value="Genomic_DNA"/>
</dbReference>
<dbReference type="SUPFAM" id="SSF103481">
    <property type="entry name" value="Multidrug resistance efflux transporter EmrE"/>
    <property type="match status" value="1"/>
</dbReference>
<gene>
    <name evidence="9" type="ORF">AAF454_09120</name>
</gene>
<dbReference type="Proteomes" id="UP001398420">
    <property type="component" value="Unassembled WGS sequence"/>
</dbReference>
<feature type="transmembrane region" description="Helical" evidence="8">
    <location>
        <begin position="84"/>
        <end position="103"/>
    </location>
</feature>
<keyword evidence="6 8" id="KW-0472">Membrane</keyword>
<evidence type="ECO:0000256" key="6">
    <source>
        <dbReference type="ARBA" id="ARBA00023136"/>
    </source>
</evidence>
<protein>
    <submittedName>
        <fullName evidence="9">Multidrug efflux SMR transporter</fullName>
    </submittedName>
</protein>
<evidence type="ECO:0000256" key="8">
    <source>
        <dbReference type="SAM" id="Phobius"/>
    </source>
</evidence>
<dbReference type="InterPro" id="IPR037185">
    <property type="entry name" value="EmrE-like"/>
</dbReference>
<evidence type="ECO:0000313" key="10">
    <source>
        <dbReference type="Proteomes" id="UP001398420"/>
    </source>
</evidence>
<keyword evidence="10" id="KW-1185">Reference proteome</keyword>
<comment type="caution">
    <text evidence="9">The sequence shown here is derived from an EMBL/GenBank/DDBJ whole genome shotgun (WGS) entry which is preliminary data.</text>
</comment>
<dbReference type="PANTHER" id="PTHR30561:SF0">
    <property type="entry name" value="GUANIDINIUM EXPORTER"/>
    <property type="match status" value="1"/>
</dbReference>
<dbReference type="InterPro" id="IPR000390">
    <property type="entry name" value="Small_drug/metabolite_transptr"/>
</dbReference>
<dbReference type="InterPro" id="IPR045324">
    <property type="entry name" value="Small_multidrug_res"/>
</dbReference>
<feature type="transmembrane region" description="Helical" evidence="8">
    <location>
        <begin position="57"/>
        <end position="78"/>
    </location>
</feature>
<reference evidence="9 10" key="1">
    <citation type="submission" date="2024-04" db="EMBL/GenBank/DDBJ databases">
        <authorList>
            <person name="Wu Y.S."/>
            <person name="Zhang L."/>
        </authorList>
    </citation>
    <scope>NUCLEOTIDE SEQUENCE [LARGE SCALE GENOMIC DNA]</scope>
    <source>
        <strain evidence="9 10">KG-01</strain>
    </source>
</reference>
<dbReference type="PANTHER" id="PTHR30561">
    <property type="entry name" value="SMR FAMILY PROTON-DEPENDENT DRUG EFFLUX TRANSPORTER SUGE"/>
    <property type="match status" value="1"/>
</dbReference>